<evidence type="ECO:0000256" key="1">
    <source>
        <dbReference type="ARBA" id="ARBA00004141"/>
    </source>
</evidence>
<dbReference type="Proteomes" id="UP001152795">
    <property type="component" value="Unassembled WGS sequence"/>
</dbReference>
<reference evidence="7" key="1">
    <citation type="submission" date="2020-04" db="EMBL/GenBank/DDBJ databases">
        <authorList>
            <person name="Alioto T."/>
            <person name="Alioto T."/>
            <person name="Gomez Garrido J."/>
        </authorList>
    </citation>
    <scope>NUCLEOTIDE SEQUENCE</scope>
    <source>
        <strain evidence="7">A484AB</strain>
    </source>
</reference>
<evidence type="ECO:0000313" key="7">
    <source>
        <dbReference type="EMBL" id="CAB4012313.1"/>
    </source>
</evidence>
<keyword evidence="4" id="KW-1133">Transmembrane helix</keyword>
<keyword evidence="2" id="KW-0808">Transferase</keyword>
<dbReference type="GO" id="GO:0016746">
    <property type="term" value="F:acyltransferase activity"/>
    <property type="evidence" value="ECO:0007669"/>
    <property type="project" value="UniProtKB-KW"/>
</dbReference>
<evidence type="ECO:0000256" key="3">
    <source>
        <dbReference type="ARBA" id="ARBA00022692"/>
    </source>
</evidence>
<dbReference type="GO" id="GO:0016020">
    <property type="term" value="C:membrane"/>
    <property type="evidence" value="ECO:0007669"/>
    <property type="project" value="UniProtKB-SubCell"/>
</dbReference>
<evidence type="ECO:0000313" key="8">
    <source>
        <dbReference type="Proteomes" id="UP001152795"/>
    </source>
</evidence>
<dbReference type="PANTHER" id="PTHR13906">
    <property type="entry name" value="PORCUPINE"/>
    <property type="match status" value="1"/>
</dbReference>
<keyword evidence="5" id="KW-0472">Membrane</keyword>
<evidence type="ECO:0000256" key="5">
    <source>
        <dbReference type="ARBA" id="ARBA00023136"/>
    </source>
</evidence>
<keyword evidence="6" id="KW-0012">Acyltransferase</keyword>
<dbReference type="PANTHER" id="PTHR13906:SF4">
    <property type="entry name" value="LYSOPHOSPHOLIPID ACYLTRANSFERASE 6"/>
    <property type="match status" value="1"/>
</dbReference>
<dbReference type="GO" id="GO:0030258">
    <property type="term" value="P:lipid modification"/>
    <property type="evidence" value="ECO:0007669"/>
    <property type="project" value="TreeGrafter"/>
</dbReference>
<dbReference type="InterPro" id="IPR004299">
    <property type="entry name" value="MBOAT_fam"/>
</dbReference>
<keyword evidence="8" id="KW-1185">Reference proteome</keyword>
<name>A0A7D9ELG4_PARCT</name>
<accession>A0A7D9ELG4</accession>
<comment type="subcellular location">
    <subcellularLocation>
        <location evidence="1">Membrane</location>
        <topology evidence="1">Multi-pass membrane protein</topology>
    </subcellularLocation>
</comment>
<protein>
    <submittedName>
        <fullName evidence="7">Uncharacterized protein</fullName>
    </submittedName>
</protein>
<keyword evidence="3" id="KW-0812">Transmembrane</keyword>
<dbReference type="OrthoDB" id="286734at2759"/>
<comment type="caution">
    <text evidence="7">The sequence shown here is derived from an EMBL/GenBank/DDBJ whole genome shotgun (WGS) entry which is preliminary data.</text>
</comment>
<proteinExistence type="predicted"/>
<evidence type="ECO:0000256" key="4">
    <source>
        <dbReference type="ARBA" id="ARBA00022989"/>
    </source>
</evidence>
<evidence type="ECO:0000256" key="2">
    <source>
        <dbReference type="ARBA" id="ARBA00022679"/>
    </source>
</evidence>
<sequence>MVLKNSLLDDLAQSTGFPVDQLSFIIGMLVTLFLAIFYNLFLSPRKVGRTTRLTVGLVWGICIGWLCFASEIIQLIILPMLCYLIIHTVSPRVVHRYIFTLAMSWLSANHIYRQVTDYGGYKLDITGPLMLITQRVTYVGFALHDGLGRDPKELTNEQRQHRIKKKPSFLEFFSYILHFTMVLAGHSCTYFEFMEFIDGTNMKEFKGTNVIPVMTITRKIVLAYIFLGGVVLGNALISAQTCVDPQFMSQTSLFTKIVFGYFVILATKMRYYYAWVFADGVVNAAGMGFNGYDEKGEPLWDKFTSAKVKNIELATNARTIIVNWNIGTEKWLKRIIYNRANDRLSGVLATSVTSAFWHGFYPGYYLCFVNVAFVTLSARKARRSFHAYFQDSKEKKIFYDILTWLTTYSLVSYICMPFVLLQLDSGLIFWRSVYFYGHIIILLGFASPWISAVLGMKREEKSTKVNGAREMTGETINSYRINNSRPKEE</sequence>
<dbReference type="Pfam" id="PF03062">
    <property type="entry name" value="MBOAT"/>
    <property type="match status" value="1"/>
</dbReference>
<gene>
    <name evidence="7" type="ORF">PACLA_8A072055</name>
</gene>
<dbReference type="EMBL" id="CACRXK020007464">
    <property type="protein sequence ID" value="CAB4012313.1"/>
    <property type="molecule type" value="Genomic_DNA"/>
</dbReference>
<organism evidence="7 8">
    <name type="scientific">Paramuricea clavata</name>
    <name type="common">Red gorgonian</name>
    <name type="synonym">Violescent sea-whip</name>
    <dbReference type="NCBI Taxonomy" id="317549"/>
    <lineage>
        <taxon>Eukaryota</taxon>
        <taxon>Metazoa</taxon>
        <taxon>Cnidaria</taxon>
        <taxon>Anthozoa</taxon>
        <taxon>Octocorallia</taxon>
        <taxon>Malacalcyonacea</taxon>
        <taxon>Plexauridae</taxon>
        <taxon>Paramuricea</taxon>
    </lineage>
</organism>
<evidence type="ECO:0000256" key="6">
    <source>
        <dbReference type="ARBA" id="ARBA00023315"/>
    </source>
</evidence>
<dbReference type="AlphaFoldDB" id="A0A7D9ELG4"/>
<dbReference type="InterPro" id="IPR049941">
    <property type="entry name" value="LPLAT_7/PORCN-like"/>
</dbReference>